<organism evidence="2 3">
    <name type="scientific">Gryllus longicercus</name>
    <dbReference type="NCBI Taxonomy" id="2509291"/>
    <lineage>
        <taxon>Eukaryota</taxon>
        <taxon>Metazoa</taxon>
        <taxon>Ecdysozoa</taxon>
        <taxon>Arthropoda</taxon>
        <taxon>Hexapoda</taxon>
        <taxon>Insecta</taxon>
        <taxon>Pterygota</taxon>
        <taxon>Neoptera</taxon>
        <taxon>Polyneoptera</taxon>
        <taxon>Orthoptera</taxon>
        <taxon>Ensifera</taxon>
        <taxon>Gryllidea</taxon>
        <taxon>Grylloidea</taxon>
        <taxon>Gryllidae</taxon>
        <taxon>Gryllinae</taxon>
        <taxon>Gryllus</taxon>
    </lineage>
</organism>
<protein>
    <submittedName>
        <fullName evidence="2">Uncharacterized protein</fullName>
    </submittedName>
</protein>
<dbReference type="EMBL" id="JAZDUA010000149">
    <property type="protein sequence ID" value="KAK7866345.1"/>
    <property type="molecule type" value="Genomic_DNA"/>
</dbReference>
<gene>
    <name evidence="2" type="ORF">R5R35_003272</name>
</gene>
<comment type="caution">
    <text evidence="2">The sequence shown here is derived from an EMBL/GenBank/DDBJ whole genome shotgun (WGS) entry which is preliminary data.</text>
</comment>
<evidence type="ECO:0000256" key="1">
    <source>
        <dbReference type="SAM" id="MobiDB-lite"/>
    </source>
</evidence>
<keyword evidence="3" id="KW-1185">Reference proteome</keyword>
<evidence type="ECO:0000313" key="2">
    <source>
        <dbReference type="EMBL" id="KAK7866345.1"/>
    </source>
</evidence>
<dbReference type="Proteomes" id="UP001378592">
    <property type="component" value="Unassembled WGS sequence"/>
</dbReference>
<proteinExistence type="predicted"/>
<dbReference type="AlphaFoldDB" id="A0AAN9VQM6"/>
<evidence type="ECO:0000313" key="3">
    <source>
        <dbReference type="Proteomes" id="UP001378592"/>
    </source>
</evidence>
<name>A0AAN9VQM6_9ORTH</name>
<sequence>MPDMYTHCTAAPSKINPFLRRMLYPLGRFSPTIPFAATLPNRQEPLPPGKNSIPLSCHKSTLLLAATRSSHQETTLPATRSNHKPTVSLTAQPPKTNPLTRRIICPLGCSSHFLCRHSIKSPKSNTPLLAKNSFHQVTVLFAPPPPLFRSAPSARHLMGCPAECTERGICMTASQWWRAWR</sequence>
<feature type="region of interest" description="Disordered" evidence="1">
    <location>
        <begin position="71"/>
        <end position="93"/>
    </location>
</feature>
<reference evidence="2 3" key="1">
    <citation type="submission" date="2024-03" db="EMBL/GenBank/DDBJ databases">
        <title>The genome assembly and annotation of the cricket Gryllus longicercus Weissman &amp; Gray.</title>
        <authorList>
            <person name="Szrajer S."/>
            <person name="Gray D."/>
            <person name="Ylla G."/>
        </authorList>
    </citation>
    <scope>NUCLEOTIDE SEQUENCE [LARGE SCALE GENOMIC DNA]</scope>
    <source>
        <strain evidence="2">DAG 2021-001</strain>
        <tissue evidence="2">Whole body minus gut</tissue>
    </source>
</reference>
<accession>A0AAN9VQM6</accession>